<proteinExistence type="predicted"/>
<dbReference type="AlphaFoldDB" id="A0A9P4KDV4"/>
<organism evidence="1 2">
    <name type="scientific">Lojkania enalia</name>
    <dbReference type="NCBI Taxonomy" id="147567"/>
    <lineage>
        <taxon>Eukaryota</taxon>
        <taxon>Fungi</taxon>
        <taxon>Dikarya</taxon>
        <taxon>Ascomycota</taxon>
        <taxon>Pezizomycotina</taxon>
        <taxon>Dothideomycetes</taxon>
        <taxon>Pleosporomycetidae</taxon>
        <taxon>Pleosporales</taxon>
        <taxon>Pleosporales incertae sedis</taxon>
        <taxon>Lojkania</taxon>
    </lineage>
</organism>
<dbReference type="EMBL" id="ML986595">
    <property type="protein sequence ID" value="KAF2266858.1"/>
    <property type="molecule type" value="Genomic_DNA"/>
</dbReference>
<keyword evidence="2" id="KW-1185">Reference proteome</keyword>
<name>A0A9P4KDV4_9PLEO</name>
<protein>
    <submittedName>
        <fullName evidence="1">Uncharacterized protein</fullName>
    </submittedName>
</protein>
<reference evidence="2" key="1">
    <citation type="journal article" date="2020" name="Stud. Mycol.">
        <title>101 Dothideomycetes genomes: A test case for predicting lifestyles and emergence of pathogens.</title>
        <authorList>
            <person name="Haridas S."/>
            <person name="Albert R."/>
            <person name="Binder M."/>
            <person name="Bloem J."/>
            <person name="LaButti K."/>
            <person name="Salamov A."/>
            <person name="Andreopoulos B."/>
            <person name="Baker S."/>
            <person name="Barry K."/>
            <person name="Bills G."/>
            <person name="Bluhm B."/>
            <person name="Cannon C."/>
            <person name="Castanera R."/>
            <person name="Culley D."/>
            <person name="Daum C."/>
            <person name="Ezra D."/>
            <person name="Gonzalez J."/>
            <person name="Henrissat B."/>
            <person name="Kuo A."/>
            <person name="Liang C."/>
            <person name="Lipzen A."/>
            <person name="Lutzoni F."/>
            <person name="Magnuson J."/>
            <person name="Mondo S."/>
            <person name="Nolan M."/>
            <person name="Ohm R."/>
            <person name="Pangilinan J."/>
            <person name="Park H.-J."/>
            <person name="Ramirez L."/>
            <person name="Alfaro M."/>
            <person name="Sun H."/>
            <person name="Tritt A."/>
            <person name="Yoshinaga Y."/>
            <person name="Zwiers L.-H."/>
            <person name="Turgeon B."/>
            <person name="Goodwin S."/>
            <person name="Spatafora J."/>
            <person name="Crous P."/>
            <person name="Grigoriev I."/>
        </authorList>
    </citation>
    <scope>NUCLEOTIDE SEQUENCE [LARGE SCALE GENOMIC DNA]</scope>
    <source>
        <strain evidence="2">CBS 304.66</strain>
    </source>
</reference>
<gene>
    <name evidence="1" type="ORF">CC78DRAFT_577783</name>
</gene>
<comment type="caution">
    <text evidence="1">The sequence shown here is derived from an EMBL/GenBank/DDBJ whole genome shotgun (WGS) entry which is preliminary data.</text>
</comment>
<evidence type="ECO:0000313" key="1">
    <source>
        <dbReference type="EMBL" id="KAF2266858.1"/>
    </source>
</evidence>
<dbReference type="Proteomes" id="UP000800093">
    <property type="component" value="Unassembled WGS sequence"/>
</dbReference>
<evidence type="ECO:0000313" key="2">
    <source>
        <dbReference type="Proteomes" id="UP000800093"/>
    </source>
</evidence>
<accession>A0A9P4KDV4</accession>
<sequence length="299" mass="32563">MTQSGRRLWPAHAARSVCSTEAQPPRQACKMDGNMEGWRCAISLRERQSRARSELGTKHGGWQSDTVLKWNAEVTIGVGAGVTMMQRKERMQHCKRCAMDGSAVTVTVRGRLGEETQQESAGRCVCPAPRRPPFVAAAPFCRFAATAGLRQRLRLRLLLPQSVPDGKDSDTAASLESGFDLVRASAYDPTTTPETRRAIPRRVHEATTLLAASWALSQACHFLSGATKRTQSHSRRSLCLPLSLVLARPESAGTWAASPAICPREQRASRAQHASFPFAAVLAIVTSPLSQSHGSIRKL</sequence>